<feature type="transmembrane region" description="Helical" evidence="1">
    <location>
        <begin position="183"/>
        <end position="205"/>
    </location>
</feature>
<evidence type="ECO:0000256" key="1">
    <source>
        <dbReference type="SAM" id="Phobius"/>
    </source>
</evidence>
<feature type="transmembrane region" description="Helical" evidence="1">
    <location>
        <begin position="29"/>
        <end position="48"/>
    </location>
</feature>
<keyword evidence="1" id="KW-0472">Membrane</keyword>
<proteinExistence type="predicted"/>
<reference evidence="2 3" key="1">
    <citation type="journal article" date="2016" name="Gut Pathog.">
        <title>Whole genome sequencing of "Faecalibaculum rodentium" ALO17, isolated from C57BL/6J laboratory mouse feces.</title>
        <authorList>
            <person name="Lim S."/>
            <person name="Chang D.H."/>
            <person name="Ahn S."/>
            <person name="Kim B.C."/>
        </authorList>
    </citation>
    <scope>NUCLEOTIDE SEQUENCE [LARGE SCALE GENOMIC DNA]</scope>
    <source>
        <strain evidence="2 3">Alo17</strain>
    </source>
</reference>
<keyword evidence="1" id="KW-1133">Transmembrane helix</keyword>
<feature type="transmembrane region" description="Helical" evidence="1">
    <location>
        <begin position="467"/>
        <end position="490"/>
    </location>
</feature>
<dbReference type="STRING" id="1702221.AALO17_23620"/>
<gene>
    <name evidence="2" type="ORF">AALO17_23620</name>
</gene>
<sequence length="530" mass="58572">MSEAWLLFKVLFKNSMTLDLKTKKGRRGVVLMVVLALCFVPTLGMLYMSFLDAFRQGMLDTLMMEAGMLIPCALTAVMALMVVPTVFYFSRDTDLLLPLPVTADSIVLAKTGMILTSQVLVGTVMALPIFAAYWTVHPDILKILVSLLVLVTLPLLPVFVLGLVMMVLMYVVPALRNKDRFNLVFGILTLIVAVGISTLSSSFGANPDMMAELMSNPEDLALINYVFPQIAWAARSVTTLGISDLCLYLGVTLLGLALFMFTARKLFLPAVTNMGSTTRKARSRGIEKEHPAWLACLLVENRMLLRTPAWFMNCLLPSFLIVIIFSAVFLIQGVPALLADIDLPDLTPWMPAIGIMTGLFVGSMSMITSTTFSREGQNLWRMKVIPVSMRTQILSRGLLGFLWSSAGCELFILVGAWLLKADLLDVLLMSAGSLVTNVFVNGLGLLTDGWHPHLIWDDDTGAVKNNFTAMIEMFVSWVVILLAVLPLILFGWAEHIFWYSAAWIGIFALIDLWMILKGPAVVARFLENQI</sequence>
<accession>A0A140DXW9</accession>
<feature type="transmembrane region" description="Helical" evidence="1">
    <location>
        <begin position="111"/>
        <end position="134"/>
    </location>
</feature>
<feature type="transmembrane region" description="Helical" evidence="1">
    <location>
        <begin position="496"/>
        <end position="516"/>
    </location>
</feature>
<feature type="transmembrane region" description="Helical" evidence="1">
    <location>
        <begin position="242"/>
        <end position="261"/>
    </location>
</feature>
<evidence type="ECO:0000313" key="3">
    <source>
        <dbReference type="Proteomes" id="UP000069771"/>
    </source>
</evidence>
<feature type="transmembrane region" description="Helical" evidence="1">
    <location>
        <begin position="393"/>
        <end position="420"/>
    </location>
</feature>
<dbReference type="InterPro" id="IPR031599">
    <property type="entry name" value="ABC_tran_2"/>
</dbReference>
<feature type="transmembrane region" description="Helical" evidence="1">
    <location>
        <begin position="140"/>
        <end position="171"/>
    </location>
</feature>
<feature type="transmembrane region" description="Helical" evidence="1">
    <location>
        <begin position="351"/>
        <end position="372"/>
    </location>
</feature>
<dbReference type="Proteomes" id="UP000069771">
    <property type="component" value="Chromosome"/>
</dbReference>
<keyword evidence="1" id="KW-0812">Transmembrane</keyword>
<keyword evidence="3" id="KW-1185">Reference proteome</keyword>
<organism evidence="2 3">
    <name type="scientific">Faecalibaculum rodentium</name>
    <dbReference type="NCBI Taxonomy" id="1702221"/>
    <lineage>
        <taxon>Bacteria</taxon>
        <taxon>Bacillati</taxon>
        <taxon>Bacillota</taxon>
        <taxon>Erysipelotrichia</taxon>
        <taxon>Erysipelotrichales</taxon>
        <taxon>Erysipelotrichaceae</taxon>
        <taxon>Faecalibaculum</taxon>
    </lineage>
</organism>
<dbReference type="GeneID" id="78478897"/>
<dbReference type="AlphaFoldDB" id="A0A140DXW9"/>
<feature type="transmembrane region" description="Helical" evidence="1">
    <location>
        <begin position="68"/>
        <end position="90"/>
    </location>
</feature>
<name>A0A140DXW9_9FIRM</name>
<feature type="transmembrane region" description="Helical" evidence="1">
    <location>
        <begin position="310"/>
        <end position="331"/>
    </location>
</feature>
<dbReference type="KEGG" id="fro:AALO17_23620"/>
<dbReference type="EMBL" id="CP011391">
    <property type="protein sequence ID" value="AMK55496.1"/>
    <property type="molecule type" value="Genomic_DNA"/>
</dbReference>
<protein>
    <submittedName>
        <fullName evidence="2">Uncharacterized protein</fullName>
    </submittedName>
</protein>
<dbReference type="OrthoDB" id="138672at2"/>
<dbReference type="Pfam" id="PF16949">
    <property type="entry name" value="ABC_tran_2"/>
    <property type="match status" value="1"/>
</dbReference>
<evidence type="ECO:0000313" key="2">
    <source>
        <dbReference type="EMBL" id="AMK55496.1"/>
    </source>
</evidence>
<dbReference type="RefSeq" id="WP_067559231.1">
    <property type="nucleotide sequence ID" value="NZ_CP011391.1"/>
</dbReference>